<feature type="transmembrane region" description="Helical" evidence="2">
    <location>
        <begin position="69"/>
        <end position="91"/>
    </location>
</feature>
<sequence>MYSYHLLMGFAVVMLWLFRARFSQKARFWMVIALMWLIGTLGVVSLGMMGAGTWWLASSALVGGMSMSLRVGMGLGCAAIVFLLCVAAAFSQGLLTVSLELDTYMAAYSTWATYILVAAWLPMVIFSAFVKHADIVTQLAEETARAQLALQEVANTDMLTGAVRPHVLEQQLRAALSTRDENKKSIGVIFIDLDQFKPINDTYGHAAGDAVLKAVVERSRTVLRSGDVIARAGGDEFVVVIPGVSLDSEAELVARKLRKAITRPFTFDGHELEIRLSMGVVIGAKEKVDCAGLMKIADELMYKAKRSGTNNLVCQKLDRTFAA</sequence>
<dbReference type="GO" id="GO:0003824">
    <property type="term" value="F:catalytic activity"/>
    <property type="evidence" value="ECO:0007669"/>
    <property type="project" value="UniProtKB-ARBA"/>
</dbReference>
<dbReference type="NCBIfam" id="TIGR00254">
    <property type="entry name" value="GGDEF"/>
    <property type="match status" value="1"/>
</dbReference>
<feature type="transmembrane region" description="Helical" evidence="2">
    <location>
        <begin position="33"/>
        <end position="57"/>
    </location>
</feature>
<evidence type="ECO:0000313" key="5">
    <source>
        <dbReference type="Proteomes" id="UP000537130"/>
    </source>
</evidence>
<comment type="caution">
    <text evidence="4">The sequence shown here is derived from an EMBL/GenBank/DDBJ whole genome shotgun (WGS) entry which is preliminary data.</text>
</comment>
<dbReference type="Gene3D" id="3.30.70.270">
    <property type="match status" value="1"/>
</dbReference>
<proteinExistence type="predicted"/>
<dbReference type="Proteomes" id="UP000537130">
    <property type="component" value="Unassembled WGS sequence"/>
</dbReference>
<comment type="cofactor">
    <cofactor evidence="1">
        <name>Mg(2+)</name>
        <dbReference type="ChEBI" id="CHEBI:18420"/>
    </cofactor>
</comment>
<name>A0A7W4W7Q2_9GAMM</name>
<dbReference type="InterPro" id="IPR000160">
    <property type="entry name" value="GGDEF_dom"/>
</dbReference>
<feature type="transmembrane region" description="Helical" evidence="2">
    <location>
        <begin position="111"/>
        <end position="130"/>
    </location>
</feature>
<keyword evidence="5" id="KW-1185">Reference proteome</keyword>
<evidence type="ECO:0000259" key="3">
    <source>
        <dbReference type="PROSITE" id="PS50887"/>
    </source>
</evidence>
<keyword evidence="2" id="KW-1133">Transmembrane helix</keyword>
<dbReference type="InterPro" id="IPR043128">
    <property type="entry name" value="Rev_trsase/Diguanyl_cyclase"/>
</dbReference>
<dbReference type="Pfam" id="PF00990">
    <property type="entry name" value="GGDEF"/>
    <property type="match status" value="1"/>
</dbReference>
<dbReference type="PROSITE" id="PS50887">
    <property type="entry name" value="GGDEF"/>
    <property type="match status" value="1"/>
</dbReference>
<keyword evidence="2" id="KW-0812">Transmembrane</keyword>
<gene>
    <name evidence="4" type="ORF">FHR99_002661</name>
</gene>
<evidence type="ECO:0000313" key="4">
    <source>
        <dbReference type="EMBL" id="MBB3048387.1"/>
    </source>
</evidence>
<dbReference type="InterPro" id="IPR029787">
    <property type="entry name" value="Nucleotide_cyclase"/>
</dbReference>
<feature type="domain" description="GGDEF" evidence="3">
    <location>
        <begin position="184"/>
        <end position="317"/>
    </location>
</feature>
<dbReference type="SMART" id="SM00267">
    <property type="entry name" value="GGDEF"/>
    <property type="match status" value="1"/>
</dbReference>
<evidence type="ECO:0000256" key="1">
    <source>
        <dbReference type="ARBA" id="ARBA00001946"/>
    </source>
</evidence>
<dbReference type="PANTHER" id="PTHR46663">
    <property type="entry name" value="DIGUANYLATE CYCLASE DGCT-RELATED"/>
    <property type="match status" value="1"/>
</dbReference>
<organism evidence="4 5">
    <name type="scientific">Litorivivens lipolytica</name>
    <dbReference type="NCBI Taxonomy" id="1524264"/>
    <lineage>
        <taxon>Bacteria</taxon>
        <taxon>Pseudomonadati</taxon>
        <taxon>Pseudomonadota</taxon>
        <taxon>Gammaproteobacteria</taxon>
        <taxon>Litorivivens</taxon>
    </lineage>
</organism>
<protein>
    <submittedName>
        <fullName evidence="4">Diguanylate cyclase (GGDEF)-like protein</fullName>
    </submittedName>
</protein>
<reference evidence="4 5" key="1">
    <citation type="submission" date="2020-08" db="EMBL/GenBank/DDBJ databases">
        <title>Genomic Encyclopedia of Type Strains, Phase III (KMG-III): the genomes of soil and plant-associated and newly described type strains.</title>
        <authorList>
            <person name="Whitman W."/>
        </authorList>
    </citation>
    <scope>NUCLEOTIDE SEQUENCE [LARGE SCALE GENOMIC DNA]</scope>
    <source>
        <strain evidence="4 5">CECT 8654</strain>
    </source>
</reference>
<dbReference type="EMBL" id="JACHWY010000003">
    <property type="protein sequence ID" value="MBB3048387.1"/>
    <property type="molecule type" value="Genomic_DNA"/>
</dbReference>
<dbReference type="InterPro" id="IPR052163">
    <property type="entry name" value="DGC-Regulatory_Protein"/>
</dbReference>
<accession>A0A7W4W7Q2</accession>
<dbReference type="FunFam" id="3.30.70.270:FF:000001">
    <property type="entry name" value="Diguanylate cyclase domain protein"/>
    <property type="match status" value="1"/>
</dbReference>
<dbReference type="AlphaFoldDB" id="A0A7W4W7Q2"/>
<dbReference type="CDD" id="cd01949">
    <property type="entry name" value="GGDEF"/>
    <property type="match status" value="1"/>
</dbReference>
<keyword evidence="2" id="KW-0472">Membrane</keyword>
<dbReference type="PANTHER" id="PTHR46663:SF2">
    <property type="entry name" value="GGDEF DOMAIN-CONTAINING PROTEIN"/>
    <property type="match status" value="1"/>
</dbReference>
<evidence type="ECO:0000256" key="2">
    <source>
        <dbReference type="SAM" id="Phobius"/>
    </source>
</evidence>
<dbReference type="SUPFAM" id="SSF55073">
    <property type="entry name" value="Nucleotide cyclase"/>
    <property type="match status" value="1"/>
</dbReference>